<evidence type="ECO:0000313" key="2">
    <source>
        <dbReference type="EMBL" id="GDY59045.1"/>
    </source>
</evidence>
<name>A0A4D4LD59_STRVO</name>
<sequence>MKSASKPRSSRARPKGAGRMPWSVTNVDTPNFTAAPWDGAWTIYGNHMGTRPRGNHNAAHE</sequence>
<gene>
    <name evidence="2" type="ORF">SVIO_096680</name>
</gene>
<reference evidence="2 3" key="1">
    <citation type="journal article" date="2020" name="Int. J. Syst. Evol. Microbiol.">
        <title>Reclassification of Streptomyces castelarensis and Streptomyces sporoclivatus as later heterotypic synonyms of Streptomyces antimycoticus.</title>
        <authorList>
            <person name="Komaki H."/>
            <person name="Tamura T."/>
        </authorList>
    </citation>
    <scope>NUCLEOTIDE SEQUENCE [LARGE SCALE GENOMIC DNA]</scope>
    <source>
        <strain evidence="2 3">NBRC 13459</strain>
    </source>
</reference>
<organism evidence="2 3">
    <name type="scientific">Streptomyces violaceusniger</name>
    <dbReference type="NCBI Taxonomy" id="68280"/>
    <lineage>
        <taxon>Bacteria</taxon>
        <taxon>Bacillati</taxon>
        <taxon>Actinomycetota</taxon>
        <taxon>Actinomycetes</taxon>
        <taxon>Kitasatosporales</taxon>
        <taxon>Streptomycetaceae</taxon>
        <taxon>Streptomyces</taxon>
        <taxon>Streptomyces violaceusniger group</taxon>
    </lineage>
</organism>
<dbReference type="EMBL" id="BJHW01000002">
    <property type="protein sequence ID" value="GDY59045.1"/>
    <property type="molecule type" value="Genomic_DNA"/>
</dbReference>
<accession>A0A4D4LD59</accession>
<dbReference type="AlphaFoldDB" id="A0A4D4LD59"/>
<feature type="region of interest" description="Disordered" evidence="1">
    <location>
        <begin position="1"/>
        <end position="25"/>
    </location>
</feature>
<comment type="caution">
    <text evidence="2">The sequence shown here is derived from an EMBL/GenBank/DDBJ whole genome shotgun (WGS) entry which is preliminary data.</text>
</comment>
<evidence type="ECO:0000256" key="1">
    <source>
        <dbReference type="SAM" id="MobiDB-lite"/>
    </source>
</evidence>
<protein>
    <submittedName>
        <fullName evidence="2">Uncharacterized protein</fullName>
    </submittedName>
</protein>
<proteinExistence type="predicted"/>
<dbReference type="Proteomes" id="UP000301309">
    <property type="component" value="Unassembled WGS sequence"/>
</dbReference>
<keyword evidence="3" id="KW-1185">Reference proteome</keyword>
<evidence type="ECO:0000313" key="3">
    <source>
        <dbReference type="Proteomes" id="UP000301309"/>
    </source>
</evidence>